<proteinExistence type="predicted"/>
<feature type="transmembrane region" description="Helical" evidence="1">
    <location>
        <begin position="12"/>
        <end position="35"/>
    </location>
</feature>
<keyword evidence="3" id="KW-1185">Reference proteome</keyword>
<evidence type="ECO:0000313" key="2">
    <source>
        <dbReference type="EMBL" id="PWE16683.1"/>
    </source>
</evidence>
<keyword evidence="1" id="KW-0812">Transmembrane</keyword>
<sequence>MGIGLILGRTANATATIFLSFILSYVMLIGLGLIWPEGLNGLILFAERVEDWIESSYVPVRYGVWVRLLIEEGAILLLFFTLIARILIALVASSFMAAVNPKR</sequence>
<protein>
    <submittedName>
        <fullName evidence="2">Uncharacterized protein</fullName>
    </submittedName>
</protein>
<dbReference type="Proteomes" id="UP000245168">
    <property type="component" value="Unassembled WGS sequence"/>
</dbReference>
<dbReference type="AlphaFoldDB" id="A0A2U2BRN9"/>
<dbReference type="OrthoDB" id="7630762at2"/>
<keyword evidence="1" id="KW-0472">Membrane</keyword>
<accession>A0A2U2BRN9</accession>
<comment type="caution">
    <text evidence="2">The sequence shown here is derived from an EMBL/GenBank/DDBJ whole genome shotgun (WGS) entry which is preliminary data.</text>
</comment>
<name>A0A2U2BRN9_9PROT</name>
<evidence type="ECO:0000256" key="1">
    <source>
        <dbReference type="SAM" id="Phobius"/>
    </source>
</evidence>
<dbReference type="RefSeq" id="WP_109253406.1">
    <property type="nucleotide sequence ID" value="NZ_QEXV01000005.1"/>
</dbReference>
<dbReference type="EMBL" id="QEXV01000005">
    <property type="protein sequence ID" value="PWE16683.1"/>
    <property type="molecule type" value="Genomic_DNA"/>
</dbReference>
<keyword evidence="1" id="KW-1133">Transmembrane helix</keyword>
<reference evidence="3" key="1">
    <citation type="submission" date="2018-05" db="EMBL/GenBank/DDBJ databases">
        <authorList>
            <person name="Liu B.-T."/>
        </authorList>
    </citation>
    <scope>NUCLEOTIDE SEQUENCE [LARGE SCALE GENOMIC DNA]</scope>
    <source>
        <strain evidence="3">WD6-1</strain>
    </source>
</reference>
<feature type="transmembrane region" description="Helical" evidence="1">
    <location>
        <begin position="74"/>
        <end position="99"/>
    </location>
</feature>
<organism evidence="2 3">
    <name type="scientific">Marinicauda salina</name>
    <dbReference type="NCBI Taxonomy" id="2135793"/>
    <lineage>
        <taxon>Bacteria</taxon>
        <taxon>Pseudomonadati</taxon>
        <taxon>Pseudomonadota</taxon>
        <taxon>Alphaproteobacteria</taxon>
        <taxon>Maricaulales</taxon>
        <taxon>Maricaulaceae</taxon>
        <taxon>Marinicauda</taxon>
    </lineage>
</organism>
<evidence type="ECO:0000313" key="3">
    <source>
        <dbReference type="Proteomes" id="UP000245168"/>
    </source>
</evidence>
<gene>
    <name evidence="2" type="ORF">DDZ18_10760</name>
</gene>